<feature type="non-terminal residue" evidence="1">
    <location>
        <position position="1"/>
    </location>
</feature>
<gene>
    <name evidence="1" type="ORF">S12H4_51437</name>
</gene>
<comment type="caution">
    <text evidence="1">The sequence shown here is derived from an EMBL/GenBank/DDBJ whole genome shotgun (WGS) entry which is preliminary data.</text>
</comment>
<organism evidence="1">
    <name type="scientific">marine sediment metagenome</name>
    <dbReference type="NCBI Taxonomy" id="412755"/>
    <lineage>
        <taxon>unclassified sequences</taxon>
        <taxon>metagenomes</taxon>
        <taxon>ecological metagenomes</taxon>
    </lineage>
</organism>
<dbReference type="EMBL" id="BARW01032508">
    <property type="protein sequence ID" value="GAJ13947.1"/>
    <property type="molecule type" value="Genomic_DNA"/>
</dbReference>
<proteinExistence type="predicted"/>
<name>X1VAR3_9ZZZZ</name>
<protein>
    <submittedName>
        <fullName evidence="1">Uncharacterized protein</fullName>
    </submittedName>
</protein>
<dbReference type="AlphaFoldDB" id="X1VAR3"/>
<evidence type="ECO:0000313" key="1">
    <source>
        <dbReference type="EMBL" id="GAJ13947.1"/>
    </source>
</evidence>
<accession>X1VAR3</accession>
<sequence length="161" mass="18358">EVYWANVTMSDFDVGVKKIHIIINPKLTGDQTPATMIKNITVRNASGTLLSSRIFVHEHWERIEDNKIFRDSDIEVEITNVNTTKDPWFNLTIKGLELEFELTENTWANSIEINNTVNDIQTNTTAIKSDTTSIITTLSTMVSDVWNFGERTIHELLDQSS</sequence>
<reference evidence="1" key="1">
    <citation type="journal article" date="2014" name="Front. Microbiol.">
        <title>High frequency of phylogenetically diverse reductive dehalogenase-homologous genes in deep subseafloor sedimentary metagenomes.</title>
        <authorList>
            <person name="Kawai M."/>
            <person name="Futagami T."/>
            <person name="Toyoda A."/>
            <person name="Takaki Y."/>
            <person name="Nishi S."/>
            <person name="Hori S."/>
            <person name="Arai W."/>
            <person name="Tsubouchi T."/>
            <person name="Morono Y."/>
            <person name="Uchiyama I."/>
            <person name="Ito T."/>
            <person name="Fujiyama A."/>
            <person name="Inagaki F."/>
            <person name="Takami H."/>
        </authorList>
    </citation>
    <scope>NUCLEOTIDE SEQUENCE</scope>
    <source>
        <strain evidence="1">Expedition CK06-06</strain>
    </source>
</reference>